<keyword evidence="1" id="KW-0812">Transmembrane</keyword>
<dbReference type="EMBL" id="JAGPXC010000007">
    <property type="protein sequence ID" value="KAH6648975.1"/>
    <property type="molecule type" value="Genomic_DNA"/>
</dbReference>
<sequence length="171" mass="19176">MPTETQPDPWKQDSNWLLCYVVIILIPIIFVCIAAFSVWRDRRTSRKYDIEAVKSTYAKYWSGYKDDAPPPSTRPTQYSQAIHVPMQHVNRVGPRMAGGFPAAAPPPPQYPQRPMVEEVSPRTVPMAPAWTGRDSAASYYSSDMSGLNSPKGEGHGPWVRTARADLKDMPI</sequence>
<organism evidence="2 3">
    <name type="scientific">Truncatella angustata</name>
    <dbReference type="NCBI Taxonomy" id="152316"/>
    <lineage>
        <taxon>Eukaryota</taxon>
        <taxon>Fungi</taxon>
        <taxon>Dikarya</taxon>
        <taxon>Ascomycota</taxon>
        <taxon>Pezizomycotina</taxon>
        <taxon>Sordariomycetes</taxon>
        <taxon>Xylariomycetidae</taxon>
        <taxon>Amphisphaeriales</taxon>
        <taxon>Sporocadaceae</taxon>
        <taxon>Truncatella</taxon>
    </lineage>
</organism>
<dbReference type="Proteomes" id="UP000758603">
    <property type="component" value="Unassembled WGS sequence"/>
</dbReference>
<keyword evidence="1" id="KW-1133">Transmembrane helix</keyword>
<feature type="transmembrane region" description="Helical" evidence="1">
    <location>
        <begin position="15"/>
        <end position="39"/>
    </location>
</feature>
<keyword evidence="1" id="KW-0472">Membrane</keyword>
<comment type="caution">
    <text evidence="2">The sequence shown here is derived from an EMBL/GenBank/DDBJ whole genome shotgun (WGS) entry which is preliminary data.</text>
</comment>
<evidence type="ECO:0000313" key="3">
    <source>
        <dbReference type="Proteomes" id="UP000758603"/>
    </source>
</evidence>
<proteinExistence type="predicted"/>
<protein>
    <submittedName>
        <fullName evidence="2">Uncharacterized protein</fullName>
    </submittedName>
</protein>
<accession>A0A9P8UFD8</accession>
<keyword evidence="3" id="KW-1185">Reference proteome</keyword>
<evidence type="ECO:0000256" key="1">
    <source>
        <dbReference type="SAM" id="Phobius"/>
    </source>
</evidence>
<dbReference type="OrthoDB" id="4765198at2759"/>
<evidence type="ECO:0000313" key="2">
    <source>
        <dbReference type="EMBL" id="KAH6648975.1"/>
    </source>
</evidence>
<dbReference type="RefSeq" id="XP_045955482.1">
    <property type="nucleotide sequence ID" value="XM_046100559.1"/>
</dbReference>
<dbReference type="AlphaFoldDB" id="A0A9P8UFD8"/>
<name>A0A9P8UFD8_9PEZI</name>
<dbReference type="GeneID" id="70129451"/>
<gene>
    <name evidence="2" type="ORF">BKA67DRAFT_538980</name>
</gene>
<reference evidence="2" key="1">
    <citation type="journal article" date="2021" name="Nat. Commun.">
        <title>Genetic determinants of endophytism in the Arabidopsis root mycobiome.</title>
        <authorList>
            <person name="Mesny F."/>
            <person name="Miyauchi S."/>
            <person name="Thiergart T."/>
            <person name="Pickel B."/>
            <person name="Atanasova L."/>
            <person name="Karlsson M."/>
            <person name="Huettel B."/>
            <person name="Barry K.W."/>
            <person name="Haridas S."/>
            <person name="Chen C."/>
            <person name="Bauer D."/>
            <person name="Andreopoulos W."/>
            <person name="Pangilinan J."/>
            <person name="LaButti K."/>
            <person name="Riley R."/>
            <person name="Lipzen A."/>
            <person name="Clum A."/>
            <person name="Drula E."/>
            <person name="Henrissat B."/>
            <person name="Kohler A."/>
            <person name="Grigoriev I.V."/>
            <person name="Martin F.M."/>
            <person name="Hacquard S."/>
        </authorList>
    </citation>
    <scope>NUCLEOTIDE SEQUENCE</scope>
    <source>
        <strain evidence="2">MPI-SDFR-AT-0073</strain>
    </source>
</reference>